<dbReference type="AlphaFoldDB" id="A0ABD3H0I9"/>
<evidence type="ECO:0000313" key="1">
    <source>
        <dbReference type="EMBL" id="KAL3684117.1"/>
    </source>
</evidence>
<sequence>MVPVLTITMSCEVNAMGVVKGSKQIYTKMEMHFCIKERSRTLKDGSGSGWYQDGLRVDMKYKHRVKTAVRRRFTLTPYRELEGLIEDRLFELKEAGETSSAVAREESIITSFRGGWRRYLEVRRDSNGTRQQHGREVEDEWWGRHSQRSSSAYCKPETIDQCD</sequence>
<keyword evidence="2" id="KW-1185">Reference proteome</keyword>
<reference evidence="1 2" key="1">
    <citation type="submission" date="2024-09" db="EMBL/GenBank/DDBJ databases">
        <title>Chromosome-scale assembly of Riccia sorocarpa.</title>
        <authorList>
            <person name="Paukszto L."/>
        </authorList>
    </citation>
    <scope>NUCLEOTIDE SEQUENCE [LARGE SCALE GENOMIC DNA]</scope>
    <source>
        <strain evidence="1">LP-2024</strain>
        <tissue evidence="1">Aerial parts of the thallus</tissue>
    </source>
</reference>
<accession>A0ABD3H0I9</accession>
<evidence type="ECO:0000313" key="2">
    <source>
        <dbReference type="Proteomes" id="UP001633002"/>
    </source>
</evidence>
<proteinExistence type="predicted"/>
<comment type="caution">
    <text evidence="1">The sequence shown here is derived from an EMBL/GenBank/DDBJ whole genome shotgun (WGS) entry which is preliminary data.</text>
</comment>
<dbReference type="Proteomes" id="UP001633002">
    <property type="component" value="Unassembled WGS sequence"/>
</dbReference>
<protein>
    <submittedName>
        <fullName evidence="1">Uncharacterized protein</fullName>
    </submittedName>
</protein>
<organism evidence="1 2">
    <name type="scientific">Riccia sorocarpa</name>
    <dbReference type="NCBI Taxonomy" id="122646"/>
    <lineage>
        <taxon>Eukaryota</taxon>
        <taxon>Viridiplantae</taxon>
        <taxon>Streptophyta</taxon>
        <taxon>Embryophyta</taxon>
        <taxon>Marchantiophyta</taxon>
        <taxon>Marchantiopsida</taxon>
        <taxon>Marchantiidae</taxon>
        <taxon>Marchantiales</taxon>
        <taxon>Ricciaceae</taxon>
        <taxon>Riccia</taxon>
    </lineage>
</organism>
<name>A0ABD3H0I9_9MARC</name>
<gene>
    <name evidence="1" type="ORF">R1sor_002139</name>
</gene>
<dbReference type="EMBL" id="JBJQOH010000006">
    <property type="protein sequence ID" value="KAL3684117.1"/>
    <property type="molecule type" value="Genomic_DNA"/>
</dbReference>